<evidence type="ECO:0000256" key="11">
    <source>
        <dbReference type="ARBA" id="ARBA00022759"/>
    </source>
</evidence>
<dbReference type="GO" id="GO:0004523">
    <property type="term" value="F:RNA-DNA hybrid ribonuclease activity"/>
    <property type="evidence" value="ECO:0007669"/>
    <property type="project" value="UniProtKB-UniRule"/>
</dbReference>
<evidence type="ECO:0000256" key="12">
    <source>
        <dbReference type="ARBA" id="ARBA00022801"/>
    </source>
</evidence>
<feature type="domain" description="RNase H type-2" evidence="17">
    <location>
        <begin position="20"/>
        <end position="206"/>
    </location>
</feature>
<dbReference type="Pfam" id="PF01351">
    <property type="entry name" value="RNase_HII"/>
    <property type="match status" value="1"/>
</dbReference>
<dbReference type="CDD" id="cd07182">
    <property type="entry name" value="RNase_HII_bacteria_HII_like"/>
    <property type="match status" value="1"/>
</dbReference>
<evidence type="ECO:0000256" key="5">
    <source>
        <dbReference type="ARBA" id="ARBA00007383"/>
    </source>
</evidence>
<keyword evidence="11 14" id="KW-0255">Endonuclease</keyword>
<dbReference type="PATRIC" id="fig|1191523.3.peg.551"/>
<dbReference type="InterPro" id="IPR001352">
    <property type="entry name" value="RNase_HII/HIII"/>
</dbReference>
<feature type="binding site" evidence="14 15">
    <location>
        <position position="26"/>
    </location>
    <ligand>
        <name>a divalent metal cation</name>
        <dbReference type="ChEBI" id="CHEBI:60240"/>
    </ligand>
</feature>
<protein>
    <recommendedName>
        <fullName evidence="7 14">Ribonuclease HII</fullName>
        <shortName evidence="14">RNase HII</shortName>
        <ecNumber evidence="6 14">3.1.26.4</ecNumber>
    </recommendedName>
</protein>
<feature type="binding site" evidence="14 15">
    <location>
        <position position="27"/>
    </location>
    <ligand>
        <name>a divalent metal cation</name>
        <dbReference type="ChEBI" id="CHEBI:60240"/>
    </ligand>
</feature>
<dbReference type="InterPro" id="IPR012337">
    <property type="entry name" value="RNaseH-like_sf"/>
</dbReference>
<dbReference type="Gene3D" id="3.30.420.10">
    <property type="entry name" value="Ribonuclease H-like superfamily/Ribonuclease H"/>
    <property type="match status" value="1"/>
</dbReference>
<proteinExistence type="inferred from homology"/>
<evidence type="ECO:0000256" key="4">
    <source>
        <dbReference type="ARBA" id="ARBA00004496"/>
    </source>
</evidence>
<accession>I6YT92</accession>
<evidence type="ECO:0000256" key="6">
    <source>
        <dbReference type="ARBA" id="ARBA00012180"/>
    </source>
</evidence>
<dbReference type="AlphaFoldDB" id="I6YT92"/>
<evidence type="ECO:0000256" key="15">
    <source>
        <dbReference type="PROSITE-ProRule" id="PRU01319"/>
    </source>
</evidence>
<dbReference type="PANTHER" id="PTHR10954:SF18">
    <property type="entry name" value="RIBONUCLEASE HII"/>
    <property type="match status" value="1"/>
</dbReference>
<dbReference type="NCBIfam" id="NF000594">
    <property type="entry name" value="PRK00015.1-1"/>
    <property type="match status" value="1"/>
</dbReference>
<evidence type="ECO:0000256" key="16">
    <source>
        <dbReference type="RuleBase" id="RU003515"/>
    </source>
</evidence>
<dbReference type="InterPro" id="IPR024567">
    <property type="entry name" value="RNase_HII/HIII_dom"/>
</dbReference>
<dbReference type="InterPro" id="IPR022898">
    <property type="entry name" value="RNase_HII"/>
</dbReference>
<keyword evidence="8 14" id="KW-0963">Cytoplasm</keyword>
<evidence type="ECO:0000256" key="7">
    <source>
        <dbReference type="ARBA" id="ARBA00019179"/>
    </source>
</evidence>
<comment type="catalytic activity">
    <reaction evidence="1 14 15 16">
        <text>Endonucleolytic cleavage to 5'-phosphomonoester.</text>
        <dbReference type="EC" id="3.1.26.4"/>
    </reaction>
</comment>
<evidence type="ECO:0000313" key="19">
    <source>
        <dbReference type="Proteomes" id="UP000009011"/>
    </source>
</evidence>
<dbReference type="GO" id="GO:0032299">
    <property type="term" value="C:ribonuclease H2 complex"/>
    <property type="evidence" value="ECO:0007669"/>
    <property type="project" value="TreeGrafter"/>
</dbReference>
<evidence type="ECO:0000256" key="3">
    <source>
        <dbReference type="ARBA" id="ARBA00004065"/>
    </source>
</evidence>
<dbReference type="SUPFAM" id="SSF53098">
    <property type="entry name" value="Ribonuclease H-like"/>
    <property type="match status" value="1"/>
</dbReference>
<keyword evidence="9 14" id="KW-0540">Nuclease</keyword>
<comment type="function">
    <text evidence="3 14 16">Endonuclease that specifically degrades the RNA of RNA-DNA hybrids.</text>
</comment>
<dbReference type="PROSITE" id="PS51975">
    <property type="entry name" value="RNASE_H_2"/>
    <property type="match status" value="1"/>
</dbReference>
<dbReference type="GO" id="GO:0005737">
    <property type="term" value="C:cytoplasm"/>
    <property type="evidence" value="ECO:0007669"/>
    <property type="project" value="UniProtKB-SubCell"/>
</dbReference>
<dbReference type="NCBIfam" id="NF000595">
    <property type="entry name" value="PRK00015.1-3"/>
    <property type="match status" value="1"/>
</dbReference>
<dbReference type="GO" id="GO:0030145">
    <property type="term" value="F:manganese ion binding"/>
    <property type="evidence" value="ECO:0007669"/>
    <property type="project" value="UniProtKB-UniRule"/>
</dbReference>
<keyword evidence="10 14" id="KW-0479">Metal-binding</keyword>
<name>I6YT92_MELRP</name>
<keyword evidence="12 14" id="KW-0378">Hydrolase</keyword>
<comment type="cofactor">
    <cofactor evidence="14 15">
        <name>Mn(2+)</name>
        <dbReference type="ChEBI" id="CHEBI:29035"/>
    </cofactor>
    <cofactor evidence="14 15">
        <name>Mg(2+)</name>
        <dbReference type="ChEBI" id="CHEBI:18420"/>
    </cofactor>
    <text evidence="14 15">Manganese or magnesium. Binds 1 divalent metal ion per monomer in the absence of substrate. May bind a second metal ion after substrate binding.</text>
</comment>
<evidence type="ECO:0000256" key="14">
    <source>
        <dbReference type="HAMAP-Rule" id="MF_00052"/>
    </source>
</evidence>
<reference evidence="18 19" key="1">
    <citation type="journal article" date="2013" name="PLoS ONE">
        <title>Genomic analysis of Melioribacter roseus, facultatively anaerobic organotrophic bacterium representing a novel deep lineage within Bacteriodetes/Chlorobi group.</title>
        <authorList>
            <person name="Kadnikov V.V."/>
            <person name="Mardanov A.V."/>
            <person name="Podosokorskaya O.A."/>
            <person name="Gavrilov S.N."/>
            <person name="Kublanov I.V."/>
            <person name="Beletsky A.V."/>
            <person name="Bonch-Osmolovskaya E.A."/>
            <person name="Ravin N.V."/>
        </authorList>
    </citation>
    <scope>NUCLEOTIDE SEQUENCE [LARGE SCALE GENOMIC DNA]</scope>
    <source>
        <strain evidence="19">JCM 17771 / P3M-2</strain>
    </source>
</reference>
<dbReference type="HOGENOM" id="CLU_036532_2_1_10"/>
<comment type="similarity">
    <text evidence="5 14 16">Belongs to the RNase HII family.</text>
</comment>
<dbReference type="KEGG" id="mro:MROS_0529"/>
<dbReference type="GO" id="GO:0006298">
    <property type="term" value="P:mismatch repair"/>
    <property type="evidence" value="ECO:0007669"/>
    <property type="project" value="TreeGrafter"/>
</dbReference>
<evidence type="ECO:0000259" key="17">
    <source>
        <dbReference type="PROSITE" id="PS51975"/>
    </source>
</evidence>
<evidence type="ECO:0000256" key="9">
    <source>
        <dbReference type="ARBA" id="ARBA00022722"/>
    </source>
</evidence>
<organism evidence="18 19">
    <name type="scientific">Melioribacter roseus (strain DSM 23840 / JCM 17771 / VKM B-2668 / P3M-2)</name>
    <dbReference type="NCBI Taxonomy" id="1191523"/>
    <lineage>
        <taxon>Bacteria</taxon>
        <taxon>Pseudomonadati</taxon>
        <taxon>Ignavibacteriota</taxon>
        <taxon>Ignavibacteria</taxon>
        <taxon>Ignavibacteriales</taxon>
        <taxon>Melioribacteraceae</taxon>
        <taxon>Melioribacter</taxon>
    </lineage>
</organism>
<dbReference type="Proteomes" id="UP000009011">
    <property type="component" value="Chromosome"/>
</dbReference>
<dbReference type="InterPro" id="IPR036397">
    <property type="entry name" value="RNaseH_sf"/>
</dbReference>
<dbReference type="GO" id="GO:0043137">
    <property type="term" value="P:DNA replication, removal of RNA primer"/>
    <property type="evidence" value="ECO:0007669"/>
    <property type="project" value="TreeGrafter"/>
</dbReference>
<dbReference type="EC" id="3.1.26.4" evidence="6 14"/>
<comment type="cofactor">
    <cofactor evidence="2">
        <name>Mg(2+)</name>
        <dbReference type="ChEBI" id="CHEBI:18420"/>
    </cofactor>
</comment>
<dbReference type="PANTHER" id="PTHR10954">
    <property type="entry name" value="RIBONUCLEASE H2 SUBUNIT A"/>
    <property type="match status" value="1"/>
</dbReference>
<keyword evidence="13 14" id="KW-0464">Manganese</keyword>
<comment type="subcellular location">
    <subcellularLocation>
        <location evidence="4 14">Cytoplasm</location>
    </subcellularLocation>
</comment>
<keyword evidence="19" id="KW-1185">Reference proteome</keyword>
<evidence type="ECO:0000256" key="1">
    <source>
        <dbReference type="ARBA" id="ARBA00000077"/>
    </source>
</evidence>
<feature type="binding site" evidence="14 15">
    <location>
        <position position="118"/>
    </location>
    <ligand>
        <name>a divalent metal cation</name>
        <dbReference type="ChEBI" id="CHEBI:60240"/>
    </ligand>
</feature>
<evidence type="ECO:0000256" key="8">
    <source>
        <dbReference type="ARBA" id="ARBA00022490"/>
    </source>
</evidence>
<sequence>MSSNMKLKEFDNSFLKKGTELICGIDEAGRGPLAGPVVAAAVIFDANVKNDEINDSKKLSEKKRSLLFDWIIKNALSYGVGIVHHEEIDRINILNAALKAMKTAVENLSVKPDIILIDGNKKFDAAVECNAIVGGDRKSFAIASASILAKVTRDEIMKNYSCYYPEYGWHKNKGYPTKEHFEAIELYGVTPLHRKTFLKRIINKPE</sequence>
<dbReference type="FunFam" id="3.30.420.10:FF:000006">
    <property type="entry name" value="Ribonuclease HII"/>
    <property type="match status" value="1"/>
</dbReference>
<dbReference type="eggNOG" id="COG0164">
    <property type="taxonomic scope" value="Bacteria"/>
</dbReference>
<dbReference type="EMBL" id="CP003557">
    <property type="protein sequence ID" value="AFN73772.1"/>
    <property type="molecule type" value="Genomic_DNA"/>
</dbReference>
<evidence type="ECO:0000256" key="2">
    <source>
        <dbReference type="ARBA" id="ARBA00001946"/>
    </source>
</evidence>
<evidence type="ECO:0000256" key="10">
    <source>
        <dbReference type="ARBA" id="ARBA00022723"/>
    </source>
</evidence>
<dbReference type="HAMAP" id="MF_00052_B">
    <property type="entry name" value="RNase_HII_B"/>
    <property type="match status" value="1"/>
</dbReference>
<gene>
    <name evidence="14" type="primary">rnhB</name>
    <name evidence="18" type="ordered locus">MROS_0529</name>
</gene>
<dbReference type="RefSeq" id="WP_014855209.1">
    <property type="nucleotide sequence ID" value="NC_018178.1"/>
</dbReference>
<evidence type="ECO:0000313" key="18">
    <source>
        <dbReference type="EMBL" id="AFN73772.1"/>
    </source>
</evidence>
<evidence type="ECO:0000256" key="13">
    <source>
        <dbReference type="ARBA" id="ARBA00023211"/>
    </source>
</evidence>
<dbReference type="GO" id="GO:0003723">
    <property type="term" value="F:RNA binding"/>
    <property type="evidence" value="ECO:0007669"/>
    <property type="project" value="UniProtKB-UniRule"/>
</dbReference>
<dbReference type="STRING" id="1191523.MROS_0529"/>